<accession>A0AAD1DNX7</accession>
<name>A0AAD1DNX7_CHRNA</name>
<reference evidence="1 2" key="1">
    <citation type="submission" date="2018-11" db="EMBL/GenBank/DDBJ databases">
        <title>Proposal to divide the Flavobacteriaceae and reorganize its genera based on Amino Acid Identity values calculated from whole genome sequences.</title>
        <authorList>
            <person name="Nicholson A.C."/>
            <person name="Gulvik C.A."/>
            <person name="Whitney A.M."/>
            <person name="Humrighouse B.W."/>
            <person name="Bell M."/>
            <person name="Holmes B."/>
            <person name="Steigerwalt A.G."/>
            <person name="Villarma A."/>
            <person name="Sheth M."/>
            <person name="Batra D."/>
            <person name="Pryor J."/>
            <person name="Bernardet J.-F."/>
            <person name="Hugo C."/>
            <person name="Kampfer P."/>
            <person name="Newman J."/>
            <person name="McQuiston J.R."/>
        </authorList>
    </citation>
    <scope>NUCLEOTIDE SEQUENCE [LARGE SCALE GENOMIC DNA]</scope>
    <source>
        <strain evidence="1 2">G0041</strain>
    </source>
</reference>
<proteinExistence type="predicted"/>
<dbReference type="KEGG" id="cnk:EG343_00385"/>
<dbReference type="Proteomes" id="UP000278288">
    <property type="component" value="Chromosome"/>
</dbReference>
<dbReference type="EMBL" id="CP033923">
    <property type="protein sequence ID" value="AZA89196.1"/>
    <property type="molecule type" value="Genomic_DNA"/>
</dbReference>
<organism evidence="1 2">
    <name type="scientific">Chryseobacterium nakagawai</name>
    <dbReference type="NCBI Taxonomy" id="1241982"/>
    <lineage>
        <taxon>Bacteria</taxon>
        <taxon>Pseudomonadati</taxon>
        <taxon>Bacteroidota</taxon>
        <taxon>Flavobacteriia</taxon>
        <taxon>Flavobacteriales</taxon>
        <taxon>Weeksellaceae</taxon>
        <taxon>Chryseobacterium group</taxon>
        <taxon>Chryseobacterium</taxon>
    </lineage>
</organism>
<protein>
    <submittedName>
        <fullName evidence="1">Uncharacterized protein</fullName>
    </submittedName>
</protein>
<gene>
    <name evidence="1" type="ORF">EG343_00385</name>
</gene>
<evidence type="ECO:0000313" key="1">
    <source>
        <dbReference type="EMBL" id="AZA89196.1"/>
    </source>
</evidence>
<evidence type="ECO:0000313" key="2">
    <source>
        <dbReference type="Proteomes" id="UP000278288"/>
    </source>
</evidence>
<keyword evidence="2" id="KW-1185">Reference proteome</keyword>
<dbReference type="AlphaFoldDB" id="A0AAD1DNX7"/>
<sequence>MKNLIAKAVYEIKQKNMKKYIVSGLLFSLSMYGEKRNESVVSHQNILTITQKDRHVEEGPRYGAYIHSKNCSFEVLINDIPVIKYNDDSGNGLTGSYFQLNEGIFKKGNQKITIKMTPGFNPDQKALESLLSPNSEIQLKIVKSFKNQTGNPEENEVRKYSTSKKKLGNSPSFEDSFTFFADIPYHIETLENAEVLLTDDKDKLQAIEQEVVAQYNKIRDIYRNGSWSALAAIYYNREKRAAKQLYLLPDEIKHRWNDYVFRTNTDITSFDVKPIEDYKMTFYADGKIVCLQKIDNGKSVLWGHFKRKGKDNVTTTYITLYLYRPKGTKDLEVY</sequence>